<evidence type="ECO:0000259" key="1">
    <source>
        <dbReference type="Pfam" id="PF00535"/>
    </source>
</evidence>
<dbReference type="PANTHER" id="PTHR43685">
    <property type="entry name" value="GLYCOSYLTRANSFERASE"/>
    <property type="match status" value="1"/>
</dbReference>
<proteinExistence type="predicted"/>
<feature type="domain" description="Glycosyltransferase 2-like" evidence="1">
    <location>
        <begin position="416"/>
        <end position="527"/>
    </location>
</feature>
<dbReference type="CDD" id="cd00761">
    <property type="entry name" value="Glyco_tranf_GTA_type"/>
    <property type="match status" value="1"/>
</dbReference>
<comment type="caution">
    <text evidence="2">The sequence shown here is derived from an EMBL/GenBank/DDBJ whole genome shotgun (WGS) entry which is preliminary data.</text>
</comment>
<keyword evidence="2" id="KW-0808">Transferase</keyword>
<organism evidence="2 3">
    <name type="scientific">Myxococcus xanthus</name>
    <dbReference type="NCBI Taxonomy" id="34"/>
    <lineage>
        <taxon>Bacteria</taxon>
        <taxon>Pseudomonadati</taxon>
        <taxon>Myxococcota</taxon>
        <taxon>Myxococcia</taxon>
        <taxon>Myxococcales</taxon>
        <taxon>Cystobacterineae</taxon>
        <taxon>Myxococcaceae</taxon>
        <taxon>Myxococcus</taxon>
    </lineage>
</organism>
<dbReference type="GO" id="GO:0016740">
    <property type="term" value="F:transferase activity"/>
    <property type="evidence" value="ECO:0007669"/>
    <property type="project" value="UniProtKB-KW"/>
</dbReference>
<dbReference type="InterPro" id="IPR001173">
    <property type="entry name" value="Glyco_trans_2-like"/>
</dbReference>
<dbReference type="InterPro" id="IPR029044">
    <property type="entry name" value="Nucleotide-diphossugar_trans"/>
</dbReference>
<dbReference type="SUPFAM" id="SSF53756">
    <property type="entry name" value="UDP-Glycosyltransferase/glycogen phosphorylase"/>
    <property type="match status" value="1"/>
</dbReference>
<evidence type="ECO:0000313" key="3">
    <source>
        <dbReference type="Proteomes" id="UP000533080"/>
    </source>
</evidence>
<dbReference type="EMBL" id="JABFNT010000004">
    <property type="protein sequence ID" value="NOJ77037.1"/>
    <property type="molecule type" value="Genomic_DNA"/>
</dbReference>
<reference evidence="2 3" key="1">
    <citation type="submission" date="2020-05" db="EMBL/GenBank/DDBJ databases">
        <authorList>
            <person name="Whitworth D."/>
        </authorList>
    </citation>
    <scope>NUCLEOTIDE SEQUENCE [LARGE SCALE GENOMIC DNA]</scope>
    <source>
        <strain evidence="2 3">AM005</strain>
    </source>
</reference>
<dbReference type="AlphaFoldDB" id="A0A7Y4MP54"/>
<evidence type="ECO:0000313" key="2">
    <source>
        <dbReference type="EMBL" id="NOJ77037.1"/>
    </source>
</evidence>
<accession>A0A7Y4MP54</accession>
<dbReference type="Gene3D" id="3.90.550.10">
    <property type="entry name" value="Spore Coat Polysaccharide Biosynthesis Protein SpsA, Chain A"/>
    <property type="match status" value="1"/>
</dbReference>
<dbReference type="Pfam" id="PF00535">
    <property type="entry name" value="Glycos_transf_2"/>
    <property type="match status" value="1"/>
</dbReference>
<dbReference type="Gene3D" id="3.40.50.2000">
    <property type="entry name" value="Glycogen Phosphorylase B"/>
    <property type="match status" value="1"/>
</dbReference>
<dbReference type="PANTHER" id="PTHR43685:SF2">
    <property type="entry name" value="GLYCOSYLTRANSFERASE 2-LIKE DOMAIN-CONTAINING PROTEIN"/>
    <property type="match status" value="1"/>
</dbReference>
<sequence length="780" mass="86705">MSMTRVCLVTDELYPFTPGGIGRVAHNLIMDSQRHGANVEFHVLFPPTVSVQTAQVELFFGGRVKAHLCDFREPQQTTADAHGFYPPTEAFRDSRWHGESLEVMRYLKAREAEGLRFDVIEFADFRGWAFAALQEKHLGLAFAQTTLSVRLHSSYGTLMHHEPNTLEVENLGRYEIERKSLLDADLVVGHLPCIAEFNRRFYGFDDAWMRKVRVEFPPVVMESPAEPSRPFDVPAAQRNLVFVTKIQPFKQPDVFVRGAVLLMRTWPEYQGKAILACHAFDPEFLAEVKALIPSDLTDRFVFIKPGPDREAHMRAGVVVITSSYESLNLTAYEASVAGTRLVLNSACLAFGDDSPFVDGVHCHKYDGSVDALVVAMRKALEGPELAPVRWTVDRPYWERHAREAPPTRSPQSPLVSVVIINQDQGIFLPIALQGIAASTYPEVEVVIVDDGSTSAFDMQVLQRLERSATEGEGLRVVRSPIRRGFAGARNLGVRAARGAYVVFLESDDSLSPDFIQHAVSALEARQEFSGVVPTGGRFHSSEELANRQFKGFMTYLGDCPTYALVANQVSAPTALLRRTVLEQHAYNEALSGYADWDFFLRLAQGGHRFLVTNQVHFFSRRGHAITPSASQQRQHFRWLVRLFEGVPAPLHPSTRLFALLAHSRDAMVDPYGALDTQERRQASAASASMESAQALAEAARPLRYDVVDLMNAALKRLPLVHPLLKQAVAGKSAPTGGETGGASPGEVPPLRYVLVDRANTLFKRMPVVHRAIRSTVSRLT</sequence>
<protein>
    <submittedName>
        <fullName evidence="2">Glycosyltransferase</fullName>
    </submittedName>
</protein>
<dbReference type="SUPFAM" id="SSF53448">
    <property type="entry name" value="Nucleotide-diphospho-sugar transferases"/>
    <property type="match status" value="1"/>
</dbReference>
<name>A0A7Y4MP54_MYXXA</name>
<dbReference type="RefSeq" id="WP_171439585.1">
    <property type="nucleotide sequence ID" value="NZ_JABFNS010000060.1"/>
</dbReference>
<dbReference type="Proteomes" id="UP000533080">
    <property type="component" value="Unassembled WGS sequence"/>
</dbReference>
<dbReference type="InterPro" id="IPR050834">
    <property type="entry name" value="Glycosyltransf_2"/>
</dbReference>
<gene>
    <name evidence="2" type="ORF">HNV28_01440</name>
</gene>